<keyword evidence="8" id="KW-0472">Membrane</keyword>
<dbReference type="STRING" id="188477.A0A3S1BZD7"/>
<dbReference type="GO" id="GO:0045259">
    <property type="term" value="C:proton-transporting ATP synthase complex"/>
    <property type="evidence" value="ECO:0007669"/>
    <property type="project" value="UniProtKB-KW"/>
</dbReference>
<keyword evidence="4" id="KW-0138">CF(0)</keyword>
<keyword evidence="6" id="KW-0406">Ion transport</keyword>
<evidence type="ECO:0000256" key="3">
    <source>
        <dbReference type="ARBA" id="ARBA00022448"/>
    </source>
</evidence>
<organism evidence="10 11">
    <name type="scientific">Elysia chlorotica</name>
    <name type="common">Eastern emerald elysia</name>
    <name type="synonym">Sea slug</name>
    <dbReference type="NCBI Taxonomy" id="188477"/>
    <lineage>
        <taxon>Eukaryota</taxon>
        <taxon>Metazoa</taxon>
        <taxon>Spiralia</taxon>
        <taxon>Lophotrochozoa</taxon>
        <taxon>Mollusca</taxon>
        <taxon>Gastropoda</taxon>
        <taxon>Heterobranchia</taxon>
        <taxon>Euthyneura</taxon>
        <taxon>Panpulmonata</taxon>
        <taxon>Sacoglossa</taxon>
        <taxon>Placobranchoidea</taxon>
        <taxon>Plakobranchidae</taxon>
        <taxon>Elysia</taxon>
    </lineage>
</organism>
<evidence type="ECO:0000256" key="4">
    <source>
        <dbReference type="ARBA" id="ARBA00022547"/>
    </source>
</evidence>
<dbReference type="Pfam" id="PF04718">
    <property type="entry name" value="ATP-synt_G"/>
    <property type="match status" value="1"/>
</dbReference>
<evidence type="ECO:0000256" key="5">
    <source>
        <dbReference type="ARBA" id="ARBA00022781"/>
    </source>
</evidence>
<keyword evidence="5" id="KW-0375">Hydrogen ion transport</keyword>
<keyword evidence="11" id="KW-1185">Reference proteome</keyword>
<evidence type="ECO:0000256" key="9">
    <source>
        <dbReference type="ARBA" id="ARBA00023310"/>
    </source>
</evidence>
<dbReference type="PANTHER" id="PTHR12386">
    <property type="entry name" value="ATP SYNTHASE SUBUNIT"/>
    <property type="match status" value="1"/>
</dbReference>
<comment type="subcellular location">
    <subcellularLocation>
        <location evidence="1">Mitochondrion membrane</location>
    </subcellularLocation>
</comment>
<comment type="similarity">
    <text evidence="2">Belongs to the ATPase g subunit family.</text>
</comment>
<dbReference type="AlphaFoldDB" id="A0A3S1BZD7"/>
<gene>
    <name evidence="10" type="ORF">EGW08_013389</name>
</gene>
<keyword evidence="9" id="KW-0066">ATP synthesis</keyword>
<name>A0A3S1BZD7_ELYCH</name>
<dbReference type="GO" id="GO:0015986">
    <property type="term" value="P:proton motive force-driven ATP synthesis"/>
    <property type="evidence" value="ECO:0007669"/>
    <property type="project" value="InterPro"/>
</dbReference>
<evidence type="ECO:0000313" key="11">
    <source>
        <dbReference type="Proteomes" id="UP000271974"/>
    </source>
</evidence>
<evidence type="ECO:0000256" key="1">
    <source>
        <dbReference type="ARBA" id="ARBA00004325"/>
    </source>
</evidence>
<dbReference type="GO" id="GO:0015078">
    <property type="term" value="F:proton transmembrane transporter activity"/>
    <property type="evidence" value="ECO:0007669"/>
    <property type="project" value="InterPro"/>
</dbReference>
<evidence type="ECO:0008006" key="12">
    <source>
        <dbReference type="Google" id="ProtNLM"/>
    </source>
</evidence>
<evidence type="ECO:0000256" key="6">
    <source>
        <dbReference type="ARBA" id="ARBA00023065"/>
    </source>
</evidence>
<accession>A0A3S1BZD7</accession>
<keyword evidence="7" id="KW-0496">Mitochondrion</keyword>
<evidence type="ECO:0000313" key="10">
    <source>
        <dbReference type="EMBL" id="RUS78847.1"/>
    </source>
</evidence>
<dbReference type="EMBL" id="RQTK01000486">
    <property type="protein sequence ID" value="RUS78847.1"/>
    <property type="molecule type" value="Genomic_DNA"/>
</dbReference>
<keyword evidence="3" id="KW-0813">Transport</keyword>
<evidence type="ECO:0000256" key="2">
    <source>
        <dbReference type="ARBA" id="ARBA00005699"/>
    </source>
</evidence>
<dbReference type="InterPro" id="IPR006808">
    <property type="entry name" value="ATP_synth_F0_gsu_mt"/>
</dbReference>
<sequence length="109" mass="11987">MAKVVASLTKSATQLIQASKPRLATAWKYSKAELGPPSLRDLGEAQTRMGNIFTSYKTGAYKNLTVRDAWLNTLVGVEIFFWFVAGECIGKGSIIGYNIPGAVNWDMHF</sequence>
<dbReference type="OrthoDB" id="437at2759"/>
<dbReference type="GO" id="GO:0031966">
    <property type="term" value="C:mitochondrial membrane"/>
    <property type="evidence" value="ECO:0007669"/>
    <property type="project" value="UniProtKB-SubCell"/>
</dbReference>
<reference evidence="10 11" key="1">
    <citation type="submission" date="2019-01" db="EMBL/GenBank/DDBJ databases">
        <title>A draft genome assembly of the solar-powered sea slug Elysia chlorotica.</title>
        <authorList>
            <person name="Cai H."/>
            <person name="Li Q."/>
            <person name="Fang X."/>
            <person name="Li J."/>
            <person name="Curtis N.E."/>
            <person name="Altenburger A."/>
            <person name="Shibata T."/>
            <person name="Feng M."/>
            <person name="Maeda T."/>
            <person name="Schwartz J.A."/>
            <person name="Shigenobu S."/>
            <person name="Lundholm N."/>
            <person name="Nishiyama T."/>
            <person name="Yang H."/>
            <person name="Hasebe M."/>
            <person name="Li S."/>
            <person name="Pierce S.K."/>
            <person name="Wang J."/>
        </authorList>
    </citation>
    <scope>NUCLEOTIDE SEQUENCE [LARGE SCALE GENOMIC DNA]</scope>
    <source>
        <strain evidence="10">EC2010</strain>
        <tissue evidence="10">Whole organism of an adult</tissue>
    </source>
</reference>
<protein>
    <recommendedName>
        <fullName evidence="12">ATP synthase subunit</fullName>
    </recommendedName>
</protein>
<dbReference type="Proteomes" id="UP000271974">
    <property type="component" value="Unassembled WGS sequence"/>
</dbReference>
<comment type="caution">
    <text evidence="10">The sequence shown here is derived from an EMBL/GenBank/DDBJ whole genome shotgun (WGS) entry which is preliminary data.</text>
</comment>
<evidence type="ECO:0000256" key="7">
    <source>
        <dbReference type="ARBA" id="ARBA00023128"/>
    </source>
</evidence>
<proteinExistence type="inferred from homology"/>
<evidence type="ECO:0000256" key="8">
    <source>
        <dbReference type="ARBA" id="ARBA00023136"/>
    </source>
</evidence>